<comment type="caution">
    <text evidence="2">The sequence shown here is derived from an EMBL/GenBank/DDBJ whole genome shotgun (WGS) entry which is preliminary data.</text>
</comment>
<feature type="chain" id="PRO_5045164924" description="DUF4148 domain-containing protein" evidence="1">
    <location>
        <begin position="26"/>
        <end position="88"/>
    </location>
</feature>
<feature type="signal peptide" evidence="1">
    <location>
        <begin position="1"/>
        <end position="25"/>
    </location>
</feature>
<keyword evidence="3" id="KW-1185">Reference proteome</keyword>
<dbReference type="EMBL" id="JACXZA010000004">
    <property type="protein sequence ID" value="MBD3920499.1"/>
    <property type="molecule type" value="Genomic_DNA"/>
</dbReference>
<dbReference type="RefSeq" id="WP_191204795.1">
    <property type="nucleotide sequence ID" value="NZ_JACXZA010000004.1"/>
</dbReference>
<keyword evidence="1" id="KW-0732">Signal</keyword>
<organism evidence="2 3">
    <name type="scientific">Paenibacillus terricola</name>
    <dbReference type="NCBI Taxonomy" id="2763503"/>
    <lineage>
        <taxon>Bacteria</taxon>
        <taxon>Bacillati</taxon>
        <taxon>Bacillota</taxon>
        <taxon>Bacilli</taxon>
        <taxon>Bacillales</taxon>
        <taxon>Paenibacillaceae</taxon>
        <taxon>Paenibacillus</taxon>
    </lineage>
</organism>
<reference evidence="2 3" key="1">
    <citation type="submission" date="2020-09" db="EMBL/GenBank/DDBJ databases">
        <title>Paenibacillus sp. strain PR3 16S rRNA gene Genome sequencing and assembly.</title>
        <authorList>
            <person name="Kim J."/>
        </authorList>
    </citation>
    <scope>NUCLEOTIDE SEQUENCE [LARGE SCALE GENOMIC DNA]</scope>
    <source>
        <strain evidence="2 3">PR3</strain>
    </source>
</reference>
<gene>
    <name evidence="2" type="ORF">H8B09_17180</name>
</gene>
<evidence type="ECO:0000313" key="3">
    <source>
        <dbReference type="Proteomes" id="UP000609346"/>
    </source>
</evidence>
<evidence type="ECO:0000256" key="1">
    <source>
        <dbReference type="SAM" id="SignalP"/>
    </source>
</evidence>
<dbReference type="Proteomes" id="UP000609346">
    <property type="component" value="Unassembled WGS sequence"/>
</dbReference>
<proteinExistence type="predicted"/>
<evidence type="ECO:0000313" key="2">
    <source>
        <dbReference type="EMBL" id="MBD3920499.1"/>
    </source>
</evidence>
<protein>
    <recommendedName>
        <fullName evidence="4">DUF4148 domain-containing protein</fullName>
    </recommendedName>
</protein>
<evidence type="ECO:0008006" key="4">
    <source>
        <dbReference type="Google" id="ProtNLM"/>
    </source>
</evidence>
<sequence>MKKTLILCAVVATLAVGGAAVYAQANNGQATPSPIERKFTVEEAEYYSQIVIAVEAGKLPPSEMNKARDFILKHPEAHQSIIERYPIK</sequence>
<name>A0ABR8MWZ1_9BACL</name>
<accession>A0ABR8MWZ1</accession>